<proteinExistence type="inferred from homology"/>
<keyword evidence="1" id="KW-0963">Cytoplasm</keyword>
<dbReference type="GO" id="GO:0005829">
    <property type="term" value="C:cytosol"/>
    <property type="evidence" value="ECO:0007669"/>
    <property type="project" value="TreeGrafter"/>
</dbReference>
<keyword evidence="4" id="KW-0489">Methyltransferase</keyword>
<dbReference type="AlphaFoldDB" id="A0A3B0URG4"/>
<dbReference type="Pfam" id="PF02527">
    <property type="entry name" value="GidB"/>
    <property type="match status" value="1"/>
</dbReference>
<accession>A0A3B0URG4</accession>
<dbReference type="GO" id="GO:0070043">
    <property type="term" value="F:rRNA (guanine-N7-)-methyltransferase activity"/>
    <property type="evidence" value="ECO:0007669"/>
    <property type="project" value="TreeGrafter"/>
</dbReference>
<evidence type="ECO:0000256" key="1">
    <source>
        <dbReference type="ARBA" id="ARBA00022490"/>
    </source>
</evidence>
<organism evidence="4">
    <name type="scientific">hydrothermal vent metagenome</name>
    <dbReference type="NCBI Taxonomy" id="652676"/>
    <lineage>
        <taxon>unclassified sequences</taxon>
        <taxon>metagenomes</taxon>
        <taxon>ecological metagenomes</taxon>
    </lineage>
</organism>
<keyword evidence="3 4" id="KW-0808">Transferase</keyword>
<evidence type="ECO:0000256" key="3">
    <source>
        <dbReference type="ARBA" id="ARBA00022679"/>
    </source>
</evidence>
<dbReference type="HAMAP" id="MF_00074">
    <property type="entry name" value="16SrRNA_methyltr_G"/>
    <property type="match status" value="1"/>
</dbReference>
<dbReference type="NCBIfam" id="TIGR00138">
    <property type="entry name" value="rsmG_gidB"/>
    <property type="match status" value="1"/>
</dbReference>
<keyword evidence="2" id="KW-0698">rRNA processing</keyword>
<protein>
    <submittedName>
        <fullName evidence="4">16S rRNA (Guanine(527)-N(7))-methyltransferase</fullName>
        <ecNumber evidence="4">2.1.1.170</ecNumber>
    </submittedName>
</protein>
<dbReference type="InterPro" id="IPR003682">
    <property type="entry name" value="rRNA_ssu_MeTfrase_G"/>
</dbReference>
<reference evidence="4" key="1">
    <citation type="submission" date="2018-06" db="EMBL/GenBank/DDBJ databases">
        <authorList>
            <person name="Zhirakovskaya E."/>
        </authorList>
    </citation>
    <scope>NUCLEOTIDE SEQUENCE</scope>
</reference>
<dbReference type="PANTHER" id="PTHR31760">
    <property type="entry name" value="S-ADENOSYL-L-METHIONINE-DEPENDENT METHYLTRANSFERASES SUPERFAMILY PROTEIN"/>
    <property type="match status" value="1"/>
</dbReference>
<evidence type="ECO:0000313" key="4">
    <source>
        <dbReference type="EMBL" id="VAW27807.1"/>
    </source>
</evidence>
<evidence type="ECO:0000256" key="2">
    <source>
        <dbReference type="ARBA" id="ARBA00022552"/>
    </source>
</evidence>
<name>A0A3B0URG4_9ZZZZ</name>
<dbReference type="PANTHER" id="PTHR31760:SF0">
    <property type="entry name" value="S-ADENOSYL-L-METHIONINE-DEPENDENT METHYLTRANSFERASES SUPERFAMILY PROTEIN"/>
    <property type="match status" value="1"/>
</dbReference>
<dbReference type="PIRSF" id="PIRSF003078">
    <property type="entry name" value="GidB"/>
    <property type="match status" value="1"/>
</dbReference>
<dbReference type="InterPro" id="IPR029063">
    <property type="entry name" value="SAM-dependent_MTases_sf"/>
</dbReference>
<dbReference type="EC" id="2.1.1.170" evidence="4"/>
<sequence length="216" mass="25137">MRTRMHTDFIFKYFPELTERQKEQIEQMEGLYREWNSRINVISRKDMDNFYLHHVLHSLAIAKLISFQPGTKIMDAGTGGGFPGIPLAILFPETEFYLADSIGKKIKVVREVSRALGLENVEAEQIRAEEAKRSFDFVVSRAVTDLEVFTQWTLRKVQPSSFNSLTNGILYLKGVGVDEEINRVRKLKKTKVFTYPLGYFFKEDFFKTKQVIHVCR</sequence>
<gene>
    <name evidence="4" type="ORF">MNBD_BACTEROID07-2090</name>
</gene>
<dbReference type="Gene3D" id="3.40.50.150">
    <property type="entry name" value="Vaccinia Virus protein VP39"/>
    <property type="match status" value="1"/>
</dbReference>
<dbReference type="EMBL" id="UOET01000160">
    <property type="protein sequence ID" value="VAW27807.1"/>
    <property type="molecule type" value="Genomic_DNA"/>
</dbReference>
<dbReference type="SUPFAM" id="SSF53335">
    <property type="entry name" value="S-adenosyl-L-methionine-dependent methyltransferases"/>
    <property type="match status" value="1"/>
</dbReference>